<dbReference type="InterPro" id="IPR025711">
    <property type="entry name" value="PepSY"/>
</dbReference>
<accession>A0A066UJM8</accession>
<sequence length="101" mass="10946">MKRILSALALSTAAALFAAPAMADDDARIYEQNKDQYISQAKAGEIAKAHVKGVSVKKVEFDHDNLLGAHFDVEVLADRGVEYDVSVDARTGKVLKSKVED</sequence>
<dbReference type="RefSeq" id="WP_036367244.1">
    <property type="nucleotide sequence ID" value="NZ_AOMT01000043.1"/>
</dbReference>
<reference evidence="3 4" key="1">
    <citation type="journal article" date="2014" name="Genome Announc.">
        <title>Draft Genome Sequence of Moraxella bovoculi Strain 237T (ATCC BAA-1259T) Isolated from a Calf with Infectious Bovine Keratoconjunctivitis.</title>
        <authorList>
            <person name="Calcutt M.J."/>
            <person name="Foecking M.F."/>
            <person name="Martin N.T."/>
            <person name="Mhlanga-Mutangadura T."/>
            <person name="Reilly T.J."/>
        </authorList>
    </citation>
    <scope>NUCLEOTIDE SEQUENCE [LARGE SCALE GENOMIC DNA]</scope>
    <source>
        <strain evidence="3 4">237</strain>
    </source>
</reference>
<evidence type="ECO:0000256" key="1">
    <source>
        <dbReference type="SAM" id="SignalP"/>
    </source>
</evidence>
<dbReference type="AlphaFoldDB" id="A0A066UJM8"/>
<name>A0A066UJM8_9GAMM</name>
<protein>
    <recommendedName>
        <fullName evidence="2">PepSY domain-containing protein</fullName>
    </recommendedName>
</protein>
<feature type="domain" description="PepSY" evidence="2">
    <location>
        <begin position="8"/>
        <end position="98"/>
    </location>
</feature>
<dbReference type="EMBL" id="AOMT01000043">
    <property type="protein sequence ID" value="KDN24438.1"/>
    <property type="molecule type" value="Genomic_DNA"/>
</dbReference>
<feature type="chain" id="PRO_5001632210" description="PepSY domain-containing protein" evidence="1">
    <location>
        <begin position="24"/>
        <end position="101"/>
    </location>
</feature>
<feature type="signal peptide" evidence="1">
    <location>
        <begin position="1"/>
        <end position="23"/>
    </location>
</feature>
<gene>
    <name evidence="3" type="ORF">MBO_09838</name>
</gene>
<proteinExistence type="predicted"/>
<comment type="caution">
    <text evidence="3">The sequence shown here is derived from an EMBL/GenBank/DDBJ whole genome shotgun (WGS) entry which is preliminary data.</text>
</comment>
<dbReference type="Gene3D" id="3.10.450.40">
    <property type="match status" value="1"/>
</dbReference>
<keyword evidence="1" id="KW-0732">Signal</keyword>
<dbReference type="eggNOG" id="ENOG5033N8B">
    <property type="taxonomic scope" value="Bacteria"/>
</dbReference>
<keyword evidence="4" id="KW-1185">Reference proteome</keyword>
<evidence type="ECO:0000313" key="4">
    <source>
        <dbReference type="Proteomes" id="UP000035860"/>
    </source>
</evidence>
<evidence type="ECO:0000313" key="3">
    <source>
        <dbReference type="EMBL" id="KDN24438.1"/>
    </source>
</evidence>
<dbReference type="Proteomes" id="UP000035860">
    <property type="component" value="Unassembled WGS sequence"/>
</dbReference>
<evidence type="ECO:0000259" key="2">
    <source>
        <dbReference type="Pfam" id="PF13670"/>
    </source>
</evidence>
<organism evidence="3 4">
    <name type="scientific">Moraxella bovoculi 237</name>
    <dbReference type="NCBI Taxonomy" id="743974"/>
    <lineage>
        <taxon>Bacteria</taxon>
        <taxon>Pseudomonadati</taxon>
        <taxon>Pseudomonadota</taxon>
        <taxon>Gammaproteobacteria</taxon>
        <taxon>Moraxellales</taxon>
        <taxon>Moraxellaceae</taxon>
        <taxon>Moraxella</taxon>
    </lineage>
</organism>
<dbReference type="Pfam" id="PF13670">
    <property type="entry name" value="PepSY_2"/>
    <property type="match status" value="1"/>
</dbReference>
<dbReference type="OrthoDB" id="6658259at2"/>